<evidence type="ECO:0000256" key="9">
    <source>
        <dbReference type="ARBA" id="ARBA00022723"/>
    </source>
</evidence>
<dbReference type="STRING" id="351605.Gura_3398"/>
<reference evidence="17 18" key="1">
    <citation type="submission" date="2007-05" db="EMBL/GenBank/DDBJ databases">
        <title>Complete sequence of Geobacter uraniireducens Rf4.</title>
        <authorList>
            <consortium name="US DOE Joint Genome Institute"/>
            <person name="Copeland A."/>
            <person name="Lucas S."/>
            <person name="Lapidus A."/>
            <person name="Barry K."/>
            <person name="Detter J.C."/>
            <person name="Glavina del Rio T."/>
            <person name="Hammon N."/>
            <person name="Israni S."/>
            <person name="Dalin E."/>
            <person name="Tice H."/>
            <person name="Pitluck S."/>
            <person name="Chertkov O."/>
            <person name="Brettin T."/>
            <person name="Bruce D."/>
            <person name="Han C."/>
            <person name="Schmutz J."/>
            <person name="Larimer F."/>
            <person name="Land M."/>
            <person name="Hauser L."/>
            <person name="Kyrpides N."/>
            <person name="Mikhailova N."/>
            <person name="Shelobolina E."/>
            <person name="Aklujkar M."/>
            <person name="Lovley D."/>
            <person name="Richardson P."/>
        </authorList>
    </citation>
    <scope>NUCLEOTIDE SEQUENCE [LARGE SCALE GENOMIC DNA]</scope>
    <source>
        <strain evidence="17 18">Rf4</strain>
    </source>
</reference>
<dbReference type="EC" id="2.4.2.8" evidence="5 15"/>
<dbReference type="GO" id="GO:0006178">
    <property type="term" value="P:guanine salvage"/>
    <property type="evidence" value="ECO:0007669"/>
    <property type="project" value="TreeGrafter"/>
</dbReference>
<protein>
    <recommendedName>
        <fullName evidence="5 15">Hypoxanthine phosphoribosyltransferase</fullName>
        <ecNumber evidence="5 15">2.4.2.8</ecNumber>
    </recommendedName>
</protein>
<dbReference type="PANTHER" id="PTHR43340:SF1">
    <property type="entry name" value="HYPOXANTHINE PHOSPHORIBOSYLTRANSFERASE"/>
    <property type="match status" value="1"/>
</dbReference>
<evidence type="ECO:0000313" key="17">
    <source>
        <dbReference type="EMBL" id="ABQ27554.1"/>
    </source>
</evidence>
<dbReference type="Pfam" id="PF00156">
    <property type="entry name" value="Pribosyltran"/>
    <property type="match status" value="1"/>
</dbReference>
<comment type="catalytic activity">
    <reaction evidence="14">
        <text>IMP + diphosphate = hypoxanthine + 5-phospho-alpha-D-ribose 1-diphosphate</text>
        <dbReference type="Rhea" id="RHEA:17973"/>
        <dbReference type="ChEBI" id="CHEBI:17368"/>
        <dbReference type="ChEBI" id="CHEBI:33019"/>
        <dbReference type="ChEBI" id="CHEBI:58017"/>
        <dbReference type="ChEBI" id="CHEBI:58053"/>
        <dbReference type="EC" id="2.4.2.8"/>
    </reaction>
    <physiologicalReaction direction="right-to-left" evidence="14">
        <dbReference type="Rhea" id="RHEA:17975"/>
    </physiologicalReaction>
</comment>
<dbReference type="GO" id="GO:0006166">
    <property type="term" value="P:purine ribonucleoside salvage"/>
    <property type="evidence" value="ECO:0007669"/>
    <property type="project" value="UniProtKB-KW"/>
</dbReference>
<organism evidence="17 18">
    <name type="scientific">Geotalea uraniireducens (strain Rf4)</name>
    <name type="common">Geobacter uraniireducens</name>
    <dbReference type="NCBI Taxonomy" id="351605"/>
    <lineage>
        <taxon>Bacteria</taxon>
        <taxon>Pseudomonadati</taxon>
        <taxon>Thermodesulfobacteriota</taxon>
        <taxon>Desulfuromonadia</taxon>
        <taxon>Geobacterales</taxon>
        <taxon>Geobacteraceae</taxon>
        <taxon>Geotalea</taxon>
    </lineage>
</organism>
<dbReference type="GO" id="GO:0052657">
    <property type="term" value="F:guanine phosphoribosyltransferase activity"/>
    <property type="evidence" value="ECO:0007669"/>
    <property type="project" value="UniProtKB-ARBA"/>
</dbReference>
<dbReference type="SUPFAM" id="SSF53271">
    <property type="entry name" value="PRTase-like"/>
    <property type="match status" value="1"/>
</dbReference>
<dbReference type="Proteomes" id="UP000006695">
    <property type="component" value="Chromosome"/>
</dbReference>
<dbReference type="GO" id="GO:0000287">
    <property type="term" value="F:magnesium ion binding"/>
    <property type="evidence" value="ECO:0007669"/>
    <property type="project" value="TreeGrafter"/>
</dbReference>
<comment type="catalytic activity">
    <reaction evidence="13">
        <text>GMP + diphosphate = guanine + 5-phospho-alpha-D-ribose 1-diphosphate</text>
        <dbReference type="Rhea" id="RHEA:25424"/>
        <dbReference type="ChEBI" id="CHEBI:16235"/>
        <dbReference type="ChEBI" id="CHEBI:33019"/>
        <dbReference type="ChEBI" id="CHEBI:58017"/>
        <dbReference type="ChEBI" id="CHEBI:58115"/>
        <dbReference type="EC" id="2.4.2.8"/>
    </reaction>
    <physiologicalReaction direction="right-to-left" evidence="13">
        <dbReference type="Rhea" id="RHEA:25426"/>
    </physiologicalReaction>
</comment>
<dbReference type="GO" id="GO:0032264">
    <property type="term" value="P:IMP salvage"/>
    <property type="evidence" value="ECO:0007669"/>
    <property type="project" value="UniProtKB-UniPathway"/>
</dbReference>
<dbReference type="InterPro" id="IPR005904">
    <property type="entry name" value="Hxn_phspho_trans"/>
</dbReference>
<feature type="domain" description="Phosphoribosyltransferase" evidence="16">
    <location>
        <begin position="7"/>
        <end position="154"/>
    </location>
</feature>
<evidence type="ECO:0000256" key="3">
    <source>
        <dbReference type="ARBA" id="ARBA00004669"/>
    </source>
</evidence>
<evidence type="ECO:0000259" key="16">
    <source>
        <dbReference type="Pfam" id="PF00156"/>
    </source>
</evidence>
<comment type="similarity">
    <text evidence="4 15">Belongs to the purine/pyrimidine phosphoribosyltransferase family.</text>
</comment>
<dbReference type="KEGG" id="gur:Gura_3398"/>
<dbReference type="EMBL" id="CP000698">
    <property type="protein sequence ID" value="ABQ27554.1"/>
    <property type="molecule type" value="Genomic_DNA"/>
</dbReference>
<evidence type="ECO:0000313" key="18">
    <source>
        <dbReference type="Proteomes" id="UP000006695"/>
    </source>
</evidence>
<dbReference type="GO" id="GO:0032263">
    <property type="term" value="P:GMP salvage"/>
    <property type="evidence" value="ECO:0007669"/>
    <property type="project" value="TreeGrafter"/>
</dbReference>
<keyword evidence="11 15" id="KW-0547">Nucleotide-binding</keyword>
<comment type="subcellular location">
    <subcellularLocation>
        <location evidence="2 15">Cytoplasm</location>
    </subcellularLocation>
</comment>
<evidence type="ECO:0000256" key="12">
    <source>
        <dbReference type="ARBA" id="ARBA00022842"/>
    </source>
</evidence>
<keyword evidence="9 15" id="KW-0479">Metal-binding</keyword>
<evidence type="ECO:0000256" key="4">
    <source>
        <dbReference type="ARBA" id="ARBA00008391"/>
    </source>
</evidence>
<dbReference type="UniPathway" id="UPA00591">
    <property type="reaction ID" value="UER00648"/>
</dbReference>
<dbReference type="GO" id="GO:0000166">
    <property type="term" value="F:nucleotide binding"/>
    <property type="evidence" value="ECO:0007669"/>
    <property type="project" value="UniProtKB-KW"/>
</dbReference>
<accession>A5G6Y6</accession>
<evidence type="ECO:0000256" key="1">
    <source>
        <dbReference type="ARBA" id="ARBA00001946"/>
    </source>
</evidence>
<dbReference type="GO" id="GO:0005829">
    <property type="term" value="C:cytosol"/>
    <property type="evidence" value="ECO:0007669"/>
    <property type="project" value="TreeGrafter"/>
</dbReference>
<evidence type="ECO:0000256" key="14">
    <source>
        <dbReference type="ARBA" id="ARBA00049402"/>
    </source>
</evidence>
<gene>
    <name evidence="17" type="ordered locus">Gura_3398</name>
</gene>
<dbReference type="AlphaFoldDB" id="A5G6Y6"/>
<name>A5G6Y6_GEOUR</name>
<dbReference type="InterPro" id="IPR029057">
    <property type="entry name" value="PRTase-like"/>
</dbReference>
<evidence type="ECO:0000256" key="2">
    <source>
        <dbReference type="ARBA" id="ARBA00004496"/>
    </source>
</evidence>
<keyword evidence="6 15" id="KW-0963">Cytoplasm</keyword>
<dbReference type="OrthoDB" id="9802824at2"/>
<dbReference type="Gene3D" id="3.40.50.2020">
    <property type="match status" value="1"/>
</dbReference>
<dbReference type="HOGENOM" id="CLU_073615_0_0_7"/>
<evidence type="ECO:0000256" key="13">
    <source>
        <dbReference type="ARBA" id="ARBA00048811"/>
    </source>
</evidence>
<keyword evidence="8 15" id="KW-0808">Transferase</keyword>
<proteinExistence type="inferred from homology"/>
<dbReference type="FunFam" id="3.40.50.2020:FF:000006">
    <property type="entry name" value="Hypoxanthine phosphoribosyltransferase"/>
    <property type="match status" value="1"/>
</dbReference>
<evidence type="ECO:0000256" key="10">
    <source>
        <dbReference type="ARBA" id="ARBA00022726"/>
    </source>
</evidence>
<keyword evidence="12 15" id="KW-0460">Magnesium</keyword>
<evidence type="ECO:0000256" key="15">
    <source>
        <dbReference type="RuleBase" id="RU364099"/>
    </source>
</evidence>
<keyword evidence="10 15" id="KW-0660">Purine salvage</keyword>
<dbReference type="GO" id="GO:0046100">
    <property type="term" value="P:hypoxanthine metabolic process"/>
    <property type="evidence" value="ECO:0007669"/>
    <property type="project" value="TreeGrafter"/>
</dbReference>
<dbReference type="InterPro" id="IPR000836">
    <property type="entry name" value="PRTase_dom"/>
</dbReference>
<keyword evidence="18" id="KW-1185">Reference proteome</keyword>
<dbReference type="GO" id="GO:0004422">
    <property type="term" value="F:hypoxanthine phosphoribosyltransferase activity"/>
    <property type="evidence" value="ECO:0007669"/>
    <property type="project" value="InterPro"/>
</dbReference>
<evidence type="ECO:0000256" key="7">
    <source>
        <dbReference type="ARBA" id="ARBA00022676"/>
    </source>
</evidence>
<keyword evidence="7 15" id="KW-0328">Glycosyltransferase</keyword>
<dbReference type="NCBIfam" id="TIGR01203">
    <property type="entry name" value="HGPRTase"/>
    <property type="match status" value="1"/>
</dbReference>
<dbReference type="InterPro" id="IPR050408">
    <property type="entry name" value="HGPRT"/>
</dbReference>
<evidence type="ECO:0000256" key="8">
    <source>
        <dbReference type="ARBA" id="ARBA00022679"/>
    </source>
</evidence>
<sequence length="170" mass="19184">MDRRLLYSEKRIADEVQRLAKEISSSYAGEELLMVVVLKGAFFFAADLARQVQLPLTLDFIKLSSYSGMESTGRVTIAKDLETSIAGKHVLVVEDIIDTGLTLAFLLERLWEREPKSLKVCTLIDKQGRRRVEVTADYVGIACKGGFLVGYGLDLDEKMRELSQIYEFIQ</sequence>
<evidence type="ECO:0000256" key="5">
    <source>
        <dbReference type="ARBA" id="ARBA00011895"/>
    </source>
</evidence>
<comment type="cofactor">
    <cofactor evidence="1 15">
        <name>Mg(2+)</name>
        <dbReference type="ChEBI" id="CHEBI:18420"/>
    </cofactor>
</comment>
<dbReference type="CDD" id="cd06223">
    <property type="entry name" value="PRTases_typeI"/>
    <property type="match status" value="1"/>
</dbReference>
<evidence type="ECO:0000256" key="6">
    <source>
        <dbReference type="ARBA" id="ARBA00022490"/>
    </source>
</evidence>
<comment type="pathway">
    <text evidence="3 15">Purine metabolism; IMP biosynthesis via salvage pathway; IMP from hypoxanthine: step 1/1.</text>
</comment>
<dbReference type="PANTHER" id="PTHR43340">
    <property type="entry name" value="HYPOXANTHINE-GUANINE PHOSPHORIBOSYLTRANSFERASE"/>
    <property type="match status" value="1"/>
</dbReference>
<evidence type="ECO:0000256" key="11">
    <source>
        <dbReference type="ARBA" id="ARBA00022741"/>
    </source>
</evidence>